<keyword evidence="3" id="KW-0813">Transport</keyword>
<keyword evidence="4" id="KW-1134">Transmembrane beta strand</keyword>
<dbReference type="PANTHER" id="PTHR30026:SF20">
    <property type="entry name" value="OUTER MEMBRANE PROTEIN TOLC"/>
    <property type="match status" value="1"/>
</dbReference>
<dbReference type="InterPro" id="IPR051906">
    <property type="entry name" value="TolC-like"/>
</dbReference>
<reference evidence="9" key="1">
    <citation type="journal article" date="2014" name="Int. J. Syst. Evol. Microbiol.">
        <title>Complete genome of a new Firmicutes species belonging to the dominant human colonic microbiota ('Ruminococcus bicirculans') reveals two chromosomes and a selective capacity to utilize plant glucans.</title>
        <authorList>
            <consortium name="NISC Comparative Sequencing Program"/>
            <person name="Wegmann U."/>
            <person name="Louis P."/>
            <person name="Goesmann A."/>
            <person name="Henrissat B."/>
            <person name="Duncan S.H."/>
            <person name="Flint H.J."/>
        </authorList>
    </citation>
    <scope>NUCLEOTIDE SEQUENCE</scope>
    <source>
        <strain evidence="9">NBRC 108219</strain>
    </source>
</reference>
<sequence>MTIKTGLAALLLIFLCAEASAKPISLRDAVQEALAFDPAIERAEARVEQGQSALDFARAKGGPTLGAQGQLGLLETDFTADRITQVPRQIGLRAQWSIYQSGAQTAAVEASRHEAVASENALLGTREATVLSTVEAYAQLWLAVRALEVSTARVETFRLRMRETETLERQGVATRTDIALAESRLASAEAAKAGGTATLSAAKARMSRLTGLSDPQPMSPFSRPLPLPSNYDEALRRAYSSNFDLAAAQSSRDAASYRVREARGRYGPKVSLNARATTGEDIYFFFEDPITDVGATVTVDVPLFTNGQKSAKARDARAGFSQAEAQVRWVKLEIQESVSGLWNDLTARREALSAAQRAEAAAATAAEGAQKEYEAGLRTLVESLDAEDAFRTAQVERFRQQTLVLLVEARLLSLSSDLGAALLP</sequence>
<keyword evidence="6" id="KW-0472">Membrane</keyword>
<feature type="chain" id="PRO_5045237816" description="TolC family protein" evidence="8">
    <location>
        <begin position="22"/>
        <end position="424"/>
    </location>
</feature>
<evidence type="ECO:0000256" key="6">
    <source>
        <dbReference type="ARBA" id="ARBA00023136"/>
    </source>
</evidence>
<keyword evidence="5" id="KW-0812">Transmembrane</keyword>
<keyword evidence="10" id="KW-1185">Reference proteome</keyword>
<evidence type="ECO:0008006" key="11">
    <source>
        <dbReference type="Google" id="ProtNLM"/>
    </source>
</evidence>
<evidence type="ECO:0000256" key="8">
    <source>
        <dbReference type="SAM" id="SignalP"/>
    </source>
</evidence>
<dbReference type="Pfam" id="PF02321">
    <property type="entry name" value="OEP"/>
    <property type="match status" value="2"/>
</dbReference>
<accession>A0ABQ5V8B3</accession>
<dbReference type="PANTHER" id="PTHR30026">
    <property type="entry name" value="OUTER MEMBRANE PROTEIN TOLC"/>
    <property type="match status" value="1"/>
</dbReference>
<feature type="signal peptide" evidence="8">
    <location>
        <begin position="1"/>
        <end position="21"/>
    </location>
</feature>
<evidence type="ECO:0000313" key="10">
    <source>
        <dbReference type="Proteomes" id="UP001161391"/>
    </source>
</evidence>
<keyword evidence="8" id="KW-0732">Signal</keyword>
<comment type="subcellular location">
    <subcellularLocation>
        <location evidence="1">Cell outer membrane</location>
    </subcellularLocation>
</comment>
<organism evidence="9 10">
    <name type="scientific">Algimonas ampicilliniresistens</name>
    <dbReference type="NCBI Taxonomy" id="1298735"/>
    <lineage>
        <taxon>Bacteria</taxon>
        <taxon>Pseudomonadati</taxon>
        <taxon>Pseudomonadota</taxon>
        <taxon>Alphaproteobacteria</taxon>
        <taxon>Maricaulales</taxon>
        <taxon>Robiginitomaculaceae</taxon>
        <taxon>Algimonas</taxon>
    </lineage>
</organism>
<dbReference type="EMBL" id="BSNK01000001">
    <property type="protein sequence ID" value="GLQ22507.1"/>
    <property type="molecule type" value="Genomic_DNA"/>
</dbReference>
<reference evidence="9" key="2">
    <citation type="submission" date="2023-01" db="EMBL/GenBank/DDBJ databases">
        <title>Draft genome sequence of Algimonas ampicilliniresistens strain NBRC 108219.</title>
        <authorList>
            <person name="Sun Q."/>
            <person name="Mori K."/>
        </authorList>
    </citation>
    <scope>NUCLEOTIDE SEQUENCE</scope>
    <source>
        <strain evidence="9">NBRC 108219</strain>
    </source>
</reference>
<comment type="caution">
    <text evidence="9">The sequence shown here is derived from an EMBL/GenBank/DDBJ whole genome shotgun (WGS) entry which is preliminary data.</text>
</comment>
<dbReference type="SUPFAM" id="SSF56954">
    <property type="entry name" value="Outer membrane efflux proteins (OEP)"/>
    <property type="match status" value="1"/>
</dbReference>
<comment type="similarity">
    <text evidence="2">Belongs to the outer membrane factor (OMF) (TC 1.B.17) family.</text>
</comment>
<dbReference type="Proteomes" id="UP001161391">
    <property type="component" value="Unassembled WGS sequence"/>
</dbReference>
<evidence type="ECO:0000256" key="2">
    <source>
        <dbReference type="ARBA" id="ARBA00007613"/>
    </source>
</evidence>
<dbReference type="RefSeq" id="WP_284386944.1">
    <property type="nucleotide sequence ID" value="NZ_BSNK01000001.1"/>
</dbReference>
<proteinExistence type="inferred from homology"/>
<gene>
    <name evidence="9" type="ORF">GCM10007853_03810</name>
</gene>
<evidence type="ECO:0000256" key="7">
    <source>
        <dbReference type="ARBA" id="ARBA00023237"/>
    </source>
</evidence>
<evidence type="ECO:0000256" key="1">
    <source>
        <dbReference type="ARBA" id="ARBA00004442"/>
    </source>
</evidence>
<dbReference type="Gene3D" id="1.20.1600.10">
    <property type="entry name" value="Outer membrane efflux proteins (OEP)"/>
    <property type="match status" value="1"/>
</dbReference>
<dbReference type="InterPro" id="IPR003423">
    <property type="entry name" value="OMP_efflux"/>
</dbReference>
<keyword evidence="7" id="KW-0998">Cell outer membrane</keyword>
<protein>
    <recommendedName>
        <fullName evidence="11">TolC family protein</fullName>
    </recommendedName>
</protein>
<evidence type="ECO:0000256" key="5">
    <source>
        <dbReference type="ARBA" id="ARBA00022692"/>
    </source>
</evidence>
<name>A0ABQ5V8B3_9PROT</name>
<evidence type="ECO:0000256" key="4">
    <source>
        <dbReference type="ARBA" id="ARBA00022452"/>
    </source>
</evidence>
<evidence type="ECO:0000313" key="9">
    <source>
        <dbReference type="EMBL" id="GLQ22507.1"/>
    </source>
</evidence>
<evidence type="ECO:0000256" key="3">
    <source>
        <dbReference type="ARBA" id="ARBA00022448"/>
    </source>
</evidence>